<organism evidence="4 6">
    <name type="scientific">Nitrosospira multiformis (strain ATCC 25196 / NCIMB 11849 / C 71)</name>
    <dbReference type="NCBI Taxonomy" id="323848"/>
    <lineage>
        <taxon>Bacteria</taxon>
        <taxon>Pseudomonadati</taxon>
        <taxon>Pseudomonadota</taxon>
        <taxon>Betaproteobacteria</taxon>
        <taxon>Nitrosomonadales</taxon>
        <taxon>Nitrosomonadaceae</taxon>
        <taxon>Nitrosospira</taxon>
    </lineage>
</organism>
<dbReference type="InterPro" id="IPR025669">
    <property type="entry name" value="AAA_dom"/>
</dbReference>
<evidence type="ECO:0000256" key="1">
    <source>
        <dbReference type="ARBA" id="ARBA00022741"/>
    </source>
</evidence>
<dbReference type="EMBL" id="FNVK01000039">
    <property type="protein sequence ID" value="SEG16144.1"/>
    <property type="molecule type" value="Genomic_DNA"/>
</dbReference>
<keyword evidence="5" id="KW-0966">Cell projection</keyword>
<dbReference type="PANTHER" id="PTHR43384">
    <property type="entry name" value="SEPTUM SITE-DETERMINING PROTEIN MIND HOMOLOG, CHLOROPLASTIC-RELATED"/>
    <property type="match status" value="1"/>
</dbReference>
<reference evidence="4 6" key="3">
    <citation type="journal article" date="2008" name="Appl. Environ. Microbiol.">
        <title>Complete genome sequence of Nitrosospira multiformis, an ammonia-oxidizing bacterium from the soil environment.</title>
        <authorList>
            <person name="Norton J.M."/>
            <person name="Klotz M.G."/>
            <person name="Stein L.Y."/>
            <person name="Arp D.J."/>
            <person name="Bottomley P.J."/>
            <person name="Chain P.S."/>
            <person name="Hauser L.J."/>
            <person name="Land M.L."/>
            <person name="Larimer F.W."/>
            <person name="Shin M.W."/>
            <person name="Starkenburg S.R."/>
        </authorList>
    </citation>
    <scope>NUCLEOTIDE SEQUENCE [LARGE SCALE GENOMIC DNA]</scope>
    <source>
        <strain evidence="4">ATCC 25196</strain>
        <strain evidence="6">ATCC 25196 / NCIMB 11849 / C 71</strain>
    </source>
</reference>
<dbReference type="HOGENOM" id="CLU_037612_0_0_4"/>
<reference evidence="5 7" key="4">
    <citation type="submission" date="2016-10" db="EMBL/GenBank/DDBJ databases">
        <authorList>
            <person name="de Groot N.N."/>
        </authorList>
    </citation>
    <scope>NUCLEOTIDE SEQUENCE [LARGE SCALE GENOMIC DNA]</scope>
    <source>
        <strain evidence="5 7">Nl13</strain>
    </source>
</reference>
<dbReference type="GO" id="GO:0016887">
    <property type="term" value="F:ATP hydrolysis activity"/>
    <property type="evidence" value="ECO:0007669"/>
    <property type="project" value="TreeGrafter"/>
</dbReference>
<dbReference type="Proteomes" id="UP000236751">
    <property type="component" value="Unassembled WGS sequence"/>
</dbReference>
<dbReference type="GO" id="GO:0005524">
    <property type="term" value="F:ATP binding"/>
    <property type="evidence" value="ECO:0007669"/>
    <property type="project" value="UniProtKB-KW"/>
</dbReference>
<keyword evidence="6" id="KW-1185">Reference proteome</keyword>
<protein>
    <submittedName>
        <fullName evidence="5">Flagellar biosynthesis protein FlhG</fullName>
    </submittedName>
    <submittedName>
        <fullName evidence="4">MinD-related protein</fullName>
    </submittedName>
</protein>
<sequence length="309" mass="33142">MAESGRIRARCSLTEPIHDQAEGLRRLLVQNFLRIVTLTSGGTGTGNTTAVVNLAAALTRNGKSVLVIDENTGAGNVCELLGLNAHRDLLDVIRRDKTVQEVVVGSVHGFSILPAGRGMRALEKLNVGDRAHLIGSFAHITPSFDVVLIDAAPGKASRSLSLALSSHEIVVVASPEPASITAAYALIKHIGGNHQNKRRYHILINKAVTEIEANTIFSNMESAAKRYLGVSLQFLGYIPYEHKLCPDNPLPKSFSAASFGAAFQHAAESLIHWPFEEDEGRGLERFMQCLLQGSSGSQGARMNAATAES</sequence>
<dbReference type="AlphaFoldDB" id="Q2Y9F6"/>
<dbReference type="STRING" id="323848.Nmul_A1312"/>
<dbReference type="Gene3D" id="3.40.50.300">
    <property type="entry name" value="P-loop containing nucleotide triphosphate hydrolases"/>
    <property type="match status" value="1"/>
</dbReference>
<evidence type="ECO:0000313" key="5">
    <source>
        <dbReference type="EMBL" id="SEG16144.1"/>
    </source>
</evidence>
<dbReference type="EMBL" id="CP000103">
    <property type="protein sequence ID" value="ABB74615.1"/>
    <property type="molecule type" value="Genomic_DNA"/>
</dbReference>
<gene>
    <name evidence="4" type="ordered locus">Nmul_A1312</name>
    <name evidence="5" type="ORF">SAMN05216403_1398</name>
</gene>
<reference evidence="4" key="1">
    <citation type="submission" date="2005-08" db="EMBL/GenBank/DDBJ databases">
        <title>Complete sequence of Chromosome 1 of Nitrosospira multiformis ATCC 25196.</title>
        <authorList>
            <consortium name="US DOE Joint Genome Institute"/>
            <person name="Copeland A."/>
            <person name="Lucas S."/>
            <person name="Lapidus A."/>
            <person name="Barry K."/>
            <person name="Detter J.C."/>
            <person name="Glavina T."/>
            <person name="Hammon N."/>
            <person name="Israni S."/>
            <person name="Pitluck S."/>
            <person name="Chain P."/>
            <person name="Malfatti S."/>
            <person name="Shin M."/>
            <person name="Vergez L."/>
            <person name="Schmutz J."/>
            <person name="Larimer F."/>
            <person name="Land M."/>
            <person name="Hauser L."/>
            <person name="Kyrpides N."/>
            <person name="Lykidis A."/>
            <person name="Richardson P."/>
        </authorList>
    </citation>
    <scope>NUCLEOTIDE SEQUENCE</scope>
    <source>
        <strain evidence="4">ATCC 25196</strain>
    </source>
</reference>
<dbReference type="GO" id="GO:0009898">
    <property type="term" value="C:cytoplasmic side of plasma membrane"/>
    <property type="evidence" value="ECO:0007669"/>
    <property type="project" value="TreeGrafter"/>
</dbReference>
<keyword evidence="5" id="KW-0969">Cilium</keyword>
<evidence type="ECO:0000313" key="4">
    <source>
        <dbReference type="EMBL" id="ABB74615.1"/>
    </source>
</evidence>
<proteinExistence type="predicted"/>
<keyword evidence="2" id="KW-0067">ATP-binding</keyword>
<keyword evidence="1" id="KW-0547">Nucleotide-binding</keyword>
<dbReference type="KEGG" id="nmu:Nmul_A1312"/>
<dbReference type="eggNOG" id="COG0455">
    <property type="taxonomic scope" value="Bacteria"/>
</dbReference>
<dbReference type="Pfam" id="PF13614">
    <property type="entry name" value="AAA_31"/>
    <property type="match status" value="1"/>
</dbReference>
<evidence type="ECO:0000256" key="2">
    <source>
        <dbReference type="ARBA" id="ARBA00022840"/>
    </source>
</evidence>
<feature type="domain" description="AAA" evidence="3">
    <location>
        <begin position="36"/>
        <end position="194"/>
    </location>
</feature>
<evidence type="ECO:0000313" key="7">
    <source>
        <dbReference type="Proteomes" id="UP000236751"/>
    </source>
</evidence>
<evidence type="ECO:0000259" key="3">
    <source>
        <dbReference type="Pfam" id="PF13614"/>
    </source>
</evidence>
<dbReference type="Proteomes" id="UP000002718">
    <property type="component" value="Chromosome"/>
</dbReference>
<dbReference type="OrthoDB" id="5296586at2"/>
<name>Q2Y9F6_NITMU</name>
<reference evidence="6" key="2">
    <citation type="submission" date="2005-08" db="EMBL/GenBank/DDBJ databases">
        <title>Complete sequence of chromosome 1 of Nitrosospira multiformis ATCC 25196.</title>
        <authorList>
            <person name="Copeland A."/>
            <person name="Lucas S."/>
            <person name="Lapidus A."/>
            <person name="Barry K."/>
            <person name="Detter J.C."/>
            <person name="Glavina T."/>
            <person name="Hammon N."/>
            <person name="Israni S."/>
            <person name="Pitluck S."/>
            <person name="Chain P."/>
            <person name="Malfatti S."/>
            <person name="Shin M."/>
            <person name="Vergez L."/>
            <person name="Schmutz J."/>
            <person name="Larimer F."/>
            <person name="Land M."/>
            <person name="Hauser L."/>
            <person name="Kyrpides N."/>
            <person name="Lykidis A."/>
            <person name="Richardson P."/>
        </authorList>
    </citation>
    <scope>NUCLEOTIDE SEQUENCE [LARGE SCALE GENOMIC DNA]</scope>
    <source>
        <strain evidence="6">ATCC 25196 / NCIMB 11849 / C 71</strain>
    </source>
</reference>
<evidence type="ECO:0000313" key="6">
    <source>
        <dbReference type="Proteomes" id="UP000002718"/>
    </source>
</evidence>
<dbReference type="InterPro" id="IPR027417">
    <property type="entry name" value="P-loop_NTPase"/>
</dbReference>
<dbReference type="PANTHER" id="PTHR43384:SF4">
    <property type="entry name" value="CELLULOSE BIOSYNTHESIS PROTEIN BCSQ-RELATED"/>
    <property type="match status" value="1"/>
</dbReference>
<keyword evidence="5" id="KW-0282">Flagellum</keyword>
<dbReference type="InterPro" id="IPR050625">
    <property type="entry name" value="ParA/MinD_ATPase"/>
</dbReference>
<dbReference type="SUPFAM" id="SSF52540">
    <property type="entry name" value="P-loop containing nucleoside triphosphate hydrolases"/>
    <property type="match status" value="1"/>
</dbReference>
<accession>Q2Y9F6</accession>
<dbReference type="GO" id="GO:0051782">
    <property type="term" value="P:negative regulation of cell division"/>
    <property type="evidence" value="ECO:0007669"/>
    <property type="project" value="TreeGrafter"/>
</dbReference>
<dbReference type="GO" id="GO:0005829">
    <property type="term" value="C:cytosol"/>
    <property type="evidence" value="ECO:0007669"/>
    <property type="project" value="TreeGrafter"/>
</dbReference>